<keyword evidence="3" id="KW-1185">Reference proteome</keyword>
<name>A0ABD3RUJ4_9LAMI</name>
<accession>A0ABD3RUJ4</accession>
<evidence type="ECO:0000313" key="2">
    <source>
        <dbReference type="EMBL" id="KAL3813495.1"/>
    </source>
</evidence>
<protein>
    <submittedName>
        <fullName evidence="2">Uncharacterized protein</fullName>
    </submittedName>
</protein>
<keyword evidence="1" id="KW-1133">Transmembrane helix</keyword>
<reference evidence="2 3" key="1">
    <citation type="submission" date="2024-12" db="EMBL/GenBank/DDBJ databases">
        <title>The unique morphological basis and parallel evolutionary history of personate flowers in Penstemon.</title>
        <authorList>
            <person name="Depatie T.H."/>
            <person name="Wessinger C.A."/>
        </authorList>
    </citation>
    <scope>NUCLEOTIDE SEQUENCE [LARGE SCALE GENOMIC DNA]</scope>
    <source>
        <strain evidence="2">WTNN_2</strain>
        <tissue evidence="2">Leaf</tissue>
    </source>
</reference>
<feature type="transmembrane region" description="Helical" evidence="1">
    <location>
        <begin position="43"/>
        <end position="63"/>
    </location>
</feature>
<sequence>MSLLKADDIAKAILLMSEQMGLYLHIWSFYVNSNCTFGFNDDFLFVYINALFPAFHQIFRILYHKRIIIIKVLRSLK</sequence>
<dbReference type="AlphaFoldDB" id="A0ABD3RUJ4"/>
<comment type="caution">
    <text evidence="2">The sequence shown here is derived from an EMBL/GenBank/DDBJ whole genome shotgun (WGS) entry which is preliminary data.</text>
</comment>
<keyword evidence="1" id="KW-0472">Membrane</keyword>
<dbReference type="Proteomes" id="UP001634393">
    <property type="component" value="Unassembled WGS sequence"/>
</dbReference>
<gene>
    <name evidence="2" type="ORF">ACJIZ3_014763</name>
</gene>
<dbReference type="EMBL" id="JBJXBP010000008">
    <property type="protein sequence ID" value="KAL3813495.1"/>
    <property type="molecule type" value="Genomic_DNA"/>
</dbReference>
<evidence type="ECO:0000256" key="1">
    <source>
        <dbReference type="SAM" id="Phobius"/>
    </source>
</evidence>
<organism evidence="2 3">
    <name type="scientific">Penstemon smallii</name>
    <dbReference type="NCBI Taxonomy" id="265156"/>
    <lineage>
        <taxon>Eukaryota</taxon>
        <taxon>Viridiplantae</taxon>
        <taxon>Streptophyta</taxon>
        <taxon>Embryophyta</taxon>
        <taxon>Tracheophyta</taxon>
        <taxon>Spermatophyta</taxon>
        <taxon>Magnoliopsida</taxon>
        <taxon>eudicotyledons</taxon>
        <taxon>Gunneridae</taxon>
        <taxon>Pentapetalae</taxon>
        <taxon>asterids</taxon>
        <taxon>lamiids</taxon>
        <taxon>Lamiales</taxon>
        <taxon>Plantaginaceae</taxon>
        <taxon>Cheloneae</taxon>
        <taxon>Penstemon</taxon>
    </lineage>
</organism>
<keyword evidence="1" id="KW-0812">Transmembrane</keyword>
<evidence type="ECO:0000313" key="3">
    <source>
        <dbReference type="Proteomes" id="UP001634393"/>
    </source>
</evidence>
<feature type="transmembrane region" description="Helical" evidence="1">
    <location>
        <begin position="12"/>
        <end position="31"/>
    </location>
</feature>
<proteinExistence type="predicted"/>